<gene>
    <name evidence="1" type="ORF">NA66_1001741</name>
</gene>
<dbReference type="Proteomes" id="UP000247755">
    <property type="component" value="Unassembled WGS sequence"/>
</dbReference>
<dbReference type="RefSeq" id="WP_143155733.1">
    <property type="nucleotide sequence ID" value="NZ_QJJY01000001.1"/>
</dbReference>
<comment type="caution">
    <text evidence="1">The sequence shown here is derived from an EMBL/GenBank/DDBJ whole genome shotgun (WGS) entry which is preliminary data.</text>
</comment>
<reference evidence="1 2" key="1">
    <citation type="submission" date="2018-05" db="EMBL/GenBank/DDBJ databases">
        <title>Comparative genomics of bacterial root endophytes of switchgrass collected from native prairies over two seasons.</title>
        <authorList>
            <person name="Tang Y."/>
        </authorList>
    </citation>
    <scope>NUCLEOTIDE SEQUENCE [LARGE SCALE GENOMIC DNA]</scope>
    <source>
        <strain evidence="1 2">NFIX32</strain>
    </source>
</reference>
<name>A0A318J3A2_BURPY</name>
<sequence>MTNPENSISHDLLFSAACECLSPDQMDKFESLFVGDADTCARFLRCIFKRAPHPPSADAAAAPAVAKREDWQQKALDHGFTYWRAPDAHGVECTTSQAVNFLQDVLGVEVEIENAVPKDERAALAAALEAGRYTHASSNTEKHRAFKDGWNQAMTFSRAAFRQARAAASRPAAAALADVHLDAPLSLIPHLVAQDEQAVSMALLNMSDAICAWRIEAGKYREISSYDQSAFSDGYEAGMAAMLSARAAASQPAAAAGQEATAIPAGYVLVPKVITQPMMRASGIGSHSWGCALEAAPPAQEKDND</sequence>
<dbReference type="AlphaFoldDB" id="A0A318J3A2"/>
<evidence type="ECO:0000313" key="2">
    <source>
        <dbReference type="Proteomes" id="UP000247755"/>
    </source>
</evidence>
<dbReference type="EMBL" id="QJJY01000001">
    <property type="protein sequence ID" value="PXX41131.1"/>
    <property type="molecule type" value="Genomic_DNA"/>
</dbReference>
<accession>A0A318J3A2</accession>
<organism evidence="1 2">
    <name type="scientific">Burkholderia pyrrocinia</name>
    <name type="common">Pseudomonas pyrrocinia</name>
    <dbReference type="NCBI Taxonomy" id="60550"/>
    <lineage>
        <taxon>Bacteria</taxon>
        <taxon>Pseudomonadati</taxon>
        <taxon>Pseudomonadota</taxon>
        <taxon>Betaproteobacteria</taxon>
        <taxon>Burkholderiales</taxon>
        <taxon>Burkholderiaceae</taxon>
        <taxon>Burkholderia</taxon>
        <taxon>Burkholderia cepacia complex</taxon>
    </lineage>
</organism>
<evidence type="ECO:0000313" key="1">
    <source>
        <dbReference type="EMBL" id="PXX41131.1"/>
    </source>
</evidence>
<proteinExistence type="predicted"/>
<protein>
    <submittedName>
        <fullName evidence="1">Uncharacterized protein</fullName>
    </submittedName>
</protein>